<dbReference type="GO" id="GO:0005525">
    <property type="term" value="F:GTP binding"/>
    <property type="evidence" value="ECO:0007669"/>
    <property type="project" value="UniProtKB-UniRule"/>
</dbReference>
<dbReference type="SUPFAM" id="SSF53448">
    <property type="entry name" value="Nucleotide-diphospho-sugar transferases"/>
    <property type="match status" value="1"/>
</dbReference>
<evidence type="ECO:0000256" key="4">
    <source>
        <dbReference type="ARBA" id="ARBA00022741"/>
    </source>
</evidence>
<dbReference type="RefSeq" id="WP_166587071.1">
    <property type="nucleotide sequence ID" value="NZ_WWEO01000044.1"/>
</dbReference>
<sequence length="380" mass="42976">MTTAEDKLHRKHAALARPDMGDFGRNELGILGAPCGVIRNCTSRWLKLLGSKWKIAYVDADHQDGRTSDDTMDGCALEFTDKISYKRVDFKADTNTFTNRALFNDQDLVLINSNHFKARKQIVIIHPDKPLNQKLEKLTDVALILVSDDYEVPDFIRNYLPNINSIPVLNLNDEARIMAFLEIFLSENVTPVNGLILAGGKSTRMQGDKGSIAYHGKTQRAYMYDMLSELCGKVYLSDNVETVYDTIEDTFIGLGPLGGILSAMQTDPNVAWLTVACDLPYLTIETLNLLIKRRNPSKLATAFWDSEGKFPEPLITIWEPRAYAVMLQFLAQGYSCPRKILINTDVELLTAPNVSEFRNINTPEERDEALRFFRKENHSF</sequence>
<evidence type="ECO:0000259" key="9">
    <source>
        <dbReference type="Pfam" id="PF12804"/>
    </source>
</evidence>
<evidence type="ECO:0000256" key="7">
    <source>
        <dbReference type="ARBA" id="ARBA00023150"/>
    </source>
</evidence>
<comment type="domain">
    <text evidence="8">The N-terminal domain determines nucleotide recognition and specific binding, while the C-terminal domain determines the specific binding to the target protein.</text>
</comment>
<keyword evidence="5 8" id="KW-0460">Magnesium</keyword>
<protein>
    <recommendedName>
        <fullName evidence="8">Probable molybdenum cofactor guanylyltransferase</fullName>
        <shortName evidence="8">MoCo guanylyltransferase</shortName>
        <ecNumber evidence="8">2.7.7.77</ecNumber>
    </recommendedName>
    <alternativeName>
        <fullName evidence="8">GTP:molybdopterin guanylyltransferase</fullName>
    </alternativeName>
    <alternativeName>
        <fullName evidence="8">Mo-MPT guanylyltransferase</fullName>
    </alternativeName>
    <alternativeName>
        <fullName evidence="8">Molybdopterin guanylyltransferase</fullName>
    </alternativeName>
    <alternativeName>
        <fullName evidence="8">Molybdopterin-guanine dinucleotide synthase</fullName>
        <shortName evidence="8">MGD synthase</shortName>
    </alternativeName>
</protein>
<keyword evidence="4 8" id="KW-0547">Nucleotide-binding</keyword>
<comment type="cofactor">
    <cofactor evidence="8">
        <name>Mg(2+)</name>
        <dbReference type="ChEBI" id="CHEBI:18420"/>
    </cofactor>
</comment>
<keyword evidence="1 8" id="KW-0963">Cytoplasm</keyword>
<evidence type="ECO:0000256" key="6">
    <source>
        <dbReference type="ARBA" id="ARBA00023134"/>
    </source>
</evidence>
<dbReference type="HAMAP" id="MF_00316">
    <property type="entry name" value="MobA"/>
    <property type="match status" value="1"/>
</dbReference>
<feature type="binding site" evidence="8">
    <location>
        <position position="278"/>
    </location>
    <ligand>
        <name>GTP</name>
        <dbReference type="ChEBI" id="CHEBI:37565"/>
    </ligand>
</feature>
<proteinExistence type="inferred from homology"/>
<evidence type="ECO:0000313" key="11">
    <source>
        <dbReference type="Proteomes" id="UP000638732"/>
    </source>
</evidence>
<keyword evidence="2 8" id="KW-0808">Transferase</keyword>
<comment type="catalytic activity">
    <reaction evidence="8">
        <text>Mo-molybdopterin + GTP + H(+) = Mo-molybdopterin guanine dinucleotide + diphosphate</text>
        <dbReference type="Rhea" id="RHEA:34243"/>
        <dbReference type="ChEBI" id="CHEBI:15378"/>
        <dbReference type="ChEBI" id="CHEBI:33019"/>
        <dbReference type="ChEBI" id="CHEBI:37565"/>
        <dbReference type="ChEBI" id="CHEBI:71302"/>
        <dbReference type="ChEBI" id="CHEBI:71310"/>
        <dbReference type="EC" id="2.7.7.77"/>
    </reaction>
</comment>
<dbReference type="CDD" id="cd02503">
    <property type="entry name" value="MobA"/>
    <property type="match status" value="1"/>
</dbReference>
<dbReference type="AlphaFoldDB" id="A0A966DTW8"/>
<dbReference type="EMBL" id="WWEO01000044">
    <property type="protein sequence ID" value="NCD71095.1"/>
    <property type="molecule type" value="Genomic_DNA"/>
</dbReference>
<dbReference type="PANTHER" id="PTHR19136:SF81">
    <property type="entry name" value="MOLYBDENUM COFACTOR GUANYLYLTRANSFERASE"/>
    <property type="match status" value="1"/>
</dbReference>
<evidence type="ECO:0000256" key="8">
    <source>
        <dbReference type="HAMAP-Rule" id="MF_00316"/>
    </source>
</evidence>
<evidence type="ECO:0000256" key="3">
    <source>
        <dbReference type="ARBA" id="ARBA00022723"/>
    </source>
</evidence>
<dbReference type="GO" id="GO:0061603">
    <property type="term" value="F:molybdenum cofactor guanylyltransferase activity"/>
    <property type="evidence" value="ECO:0007669"/>
    <property type="project" value="UniProtKB-EC"/>
</dbReference>
<keyword evidence="6 8" id="KW-0342">GTP-binding</keyword>
<feature type="binding site" evidence="8">
    <location>
        <begin position="197"/>
        <end position="199"/>
    </location>
    <ligand>
        <name>GTP</name>
        <dbReference type="ChEBI" id="CHEBI:37565"/>
    </ligand>
</feature>
<organism evidence="10 11">
    <name type="scientific">Mucilaginibacter agri</name>
    <dbReference type="NCBI Taxonomy" id="2695265"/>
    <lineage>
        <taxon>Bacteria</taxon>
        <taxon>Pseudomonadati</taxon>
        <taxon>Bacteroidota</taxon>
        <taxon>Sphingobacteriia</taxon>
        <taxon>Sphingobacteriales</taxon>
        <taxon>Sphingobacteriaceae</taxon>
        <taxon>Mucilaginibacter</taxon>
    </lineage>
</organism>
<evidence type="ECO:0000256" key="2">
    <source>
        <dbReference type="ARBA" id="ARBA00022679"/>
    </source>
</evidence>
<comment type="caution">
    <text evidence="8">Lacks conserved residue(s) required for the propagation of feature annotation.</text>
</comment>
<evidence type="ECO:0000256" key="1">
    <source>
        <dbReference type="ARBA" id="ARBA00022490"/>
    </source>
</evidence>
<dbReference type="Proteomes" id="UP000638732">
    <property type="component" value="Unassembled WGS sequence"/>
</dbReference>
<comment type="similarity">
    <text evidence="8">Belongs to the MobA family.</text>
</comment>
<comment type="subcellular location">
    <subcellularLocation>
        <location evidence="8">Cytoplasm</location>
    </subcellularLocation>
</comment>
<gene>
    <name evidence="8" type="primary">mobA</name>
    <name evidence="10" type="ORF">GSY63_17140</name>
</gene>
<dbReference type="GO" id="GO:0046872">
    <property type="term" value="F:metal ion binding"/>
    <property type="evidence" value="ECO:0007669"/>
    <property type="project" value="UniProtKB-KW"/>
</dbReference>
<dbReference type="InterPro" id="IPR025877">
    <property type="entry name" value="MobA-like_NTP_Trfase"/>
</dbReference>
<reference evidence="10" key="1">
    <citation type="submission" date="2020-01" db="EMBL/GenBank/DDBJ databases">
        <authorList>
            <person name="Seo Y.L."/>
        </authorList>
    </citation>
    <scope>NUCLEOTIDE SEQUENCE</scope>
    <source>
        <strain evidence="10">R11</strain>
    </source>
</reference>
<evidence type="ECO:0000313" key="10">
    <source>
        <dbReference type="EMBL" id="NCD71095.1"/>
    </source>
</evidence>
<comment type="caution">
    <text evidence="10">The sequence shown here is derived from an EMBL/GenBank/DDBJ whole genome shotgun (WGS) entry which is preliminary data.</text>
</comment>
<keyword evidence="11" id="KW-1185">Reference proteome</keyword>
<dbReference type="InterPro" id="IPR029044">
    <property type="entry name" value="Nucleotide-diphossugar_trans"/>
</dbReference>
<keyword evidence="7 8" id="KW-0501">Molybdenum cofactor biosynthesis</keyword>
<feature type="binding site" evidence="8">
    <location>
        <position position="249"/>
    </location>
    <ligand>
        <name>GTP</name>
        <dbReference type="ChEBI" id="CHEBI:37565"/>
    </ligand>
</feature>
<evidence type="ECO:0000256" key="5">
    <source>
        <dbReference type="ARBA" id="ARBA00022842"/>
    </source>
</evidence>
<accession>A0A966DTW8</accession>
<feature type="binding site" evidence="8">
    <location>
        <position position="278"/>
    </location>
    <ligand>
        <name>Mg(2+)</name>
        <dbReference type="ChEBI" id="CHEBI:18420"/>
    </ligand>
</feature>
<dbReference type="InterPro" id="IPR013482">
    <property type="entry name" value="Molybde_CF_guanTrfase"/>
</dbReference>
<reference evidence="10" key="2">
    <citation type="submission" date="2020-10" db="EMBL/GenBank/DDBJ databases">
        <title>Mucilaginibacter sp. nov., isolated from soil.</title>
        <authorList>
            <person name="Jeon C.O."/>
        </authorList>
    </citation>
    <scope>NUCLEOTIDE SEQUENCE</scope>
    <source>
        <strain evidence="10">R11</strain>
    </source>
</reference>
<feature type="domain" description="MobA-like NTP transferase" evidence="9">
    <location>
        <begin position="194"/>
        <end position="332"/>
    </location>
</feature>
<dbReference type="GO" id="GO:0005737">
    <property type="term" value="C:cytoplasm"/>
    <property type="evidence" value="ECO:0007669"/>
    <property type="project" value="UniProtKB-SubCell"/>
</dbReference>
<name>A0A966DTW8_9SPHI</name>
<feature type="binding site" evidence="8">
    <location>
        <position position="209"/>
    </location>
    <ligand>
        <name>GTP</name>
        <dbReference type="ChEBI" id="CHEBI:37565"/>
    </ligand>
</feature>
<dbReference type="GO" id="GO:0006777">
    <property type="term" value="P:Mo-molybdopterin cofactor biosynthetic process"/>
    <property type="evidence" value="ECO:0007669"/>
    <property type="project" value="UniProtKB-KW"/>
</dbReference>
<dbReference type="EC" id="2.7.7.77" evidence="8"/>
<dbReference type="Pfam" id="PF12804">
    <property type="entry name" value="NTP_transf_3"/>
    <property type="match status" value="1"/>
</dbReference>
<comment type="function">
    <text evidence="8">Transfers a GMP moiety from GTP to Mo-molybdopterin (Mo-MPT) cofactor (Moco or molybdenum cofactor) to form Mo-molybdopterin guanine dinucleotide (Mo-MGD) cofactor.</text>
</comment>
<dbReference type="PANTHER" id="PTHR19136">
    <property type="entry name" value="MOLYBDENUM COFACTOR GUANYLYLTRANSFERASE"/>
    <property type="match status" value="1"/>
</dbReference>
<keyword evidence="3 8" id="KW-0479">Metal-binding</keyword>
<dbReference type="Gene3D" id="3.90.550.10">
    <property type="entry name" value="Spore Coat Polysaccharide Biosynthesis Protein SpsA, Chain A"/>
    <property type="match status" value="1"/>
</dbReference>